<dbReference type="EMBL" id="JACASF010000024">
    <property type="protein sequence ID" value="KAF6399315.1"/>
    <property type="molecule type" value="Genomic_DNA"/>
</dbReference>
<organism evidence="2 3">
    <name type="scientific">Molossus molossus</name>
    <name type="common">Pallas' mastiff bat</name>
    <name type="synonym">Vespertilio molossus</name>
    <dbReference type="NCBI Taxonomy" id="27622"/>
    <lineage>
        <taxon>Eukaryota</taxon>
        <taxon>Metazoa</taxon>
        <taxon>Chordata</taxon>
        <taxon>Craniata</taxon>
        <taxon>Vertebrata</taxon>
        <taxon>Euteleostomi</taxon>
        <taxon>Mammalia</taxon>
        <taxon>Eutheria</taxon>
        <taxon>Laurasiatheria</taxon>
        <taxon>Chiroptera</taxon>
        <taxon>Yangochiroptera</taxon>
        <taxon>Molossidae</taxon>
        <taxon>Molossus</taxon>
    </lineage>
</organism>
<evidence type="ECO:0000313" key="2">
    <source>
        <dbReference type="EMBL" id="KAF6399315.1"/>
    </source>
</evidence>
<feature type="region of interest" description="Disordered" evidence="1">
    <location>
        <begin position="15"/>
        <end position="75"/>
    </location>
</feature>
<feature type="compositionally biased region" description="Polar residues" evidence="1">
    <location>
        <begin position="37"/>
        <end position="60"/>
    </location>
</feature>
<dbReference type="InParanoid" id="A0A7J8BLL2"/>
<reference evidence="2 3" key="1">
    <citation type="journal article" date="2020" name="Nature">
        <title>Six reference-quality genomes reveal evolution of bat adaptations.</title>
        <authorList>
            <person name="Jebb D."/>
            <person name="Huang Z."/>
            <person name="Pippel M."/>
            <person name="Hughes G.M."/>
            <person name="Lavrichenko K."/>
            <person name="Devanna P."/>
            <person name="Winkler S."/>
            <person name="Jermiin L.S."/>
            <person name="Skirmuntt E.C."/>
            <person name="Katzourakis A."/>
            <person name="Burkitt-Gray L."/>
            <person name="Ray D.A."/>
            <person name="Sullivan K.A.M."/>
            <person name="Roscito J.G."/>
            <person name="Kirilenko B.M."/>
            <person name="Davalos L.M."/>
            <person name="Corthals A.P."/>
            <person name="Power M.L."/>
            <person name="Jones G."/>
            <person name="Ransome R.D."/>
            <person name="Dechmann D.K.N."/>
            <person name="Locatelli A.G."/>
            <person name="Puechmaille S.J."/>
            <person name="Fedrigo O."/>
            <person name="Jarvis E.D."/>
            <person name="Hiller M."/>
            <person name="Vernes S.C."/>
            <person name="Myers E.W."/>
            <person name="Teeling E.C."/>
        </authorList>
    </citation>
    <scope>NUCLEOTIDE SEQUENCE [LARGE SCALE GENOMIC DNA]</scope>
    <source>
        <strain evidence="2">MMolMol1</strain>
        <tissue evidence="2">Muscle</tissue>
    </source>
</reference>
<evidence type="ECO:0000313" key="3">
    <source>
        <dbReference type="Proteomes" id="UP000550707"/>
    </source>
</evidence>
<sequence length="195" mass="21724">MKRLGSRYFSKILKTTRGLNTEDYGSQPESHEEVTDLTLTGEENPSLTSTNFTCVSSPSRTPLGDEAFHPSQQNVSLLGTQKPLFPWSSKRRRMEEHPGGLNTEEDGSQPESHEEGTQLTLTPEEKPSSSTNFTCVFSTSRTPLGDEAFHPFQQNVSPLGTQKPVSLFGSKWKRMEGHPGGLYCNAWKSHMSFPM</sequence>
<evidence type="ECO:0000256" key="1">
    <source>
        <dbReference type="SAM" id="MobiDB-lite"/>
    </source>
</evidence>
<comment type="caution">
    <text evidence="2">The sequence shown here is derived from an EMBL/GenBank/DDBJ whole genome shotgun (WGS) entry which is preliminary data.</text>
</comment>
<dbReference type="Proteomes" id="UP000550707">
    <property type="component" value="Unassembled WGS sequence"/>
</dbReference>
<dbReference type="AlphaFoldDB" id="A0A7J8BLL2"/>
<keyword evidence="3" id="KW-1185">Reference proteome</keyword>
<name>A0A7J8BLL2_MOLMO</name>
<accession>A0A7J8BLL2</accession>
<feature type="region of interest" description="Disordered" evidence="1">
    <location>
        <begin position="92"/>
        <end position="131"/>
    </location>
</feature>
<feature type="compositionally biased region" description="Polar residues" evidence="1">
    <location>
        <begin position="17"/>
        <end position="28"/>
    </location>
</feature>
<gene>
    <name evidence="2" type="ORF">HJG59_010187</name>
</gene>
<protein>
    <submittedName>
        <fullName evidence="2">Uncharacterized protein</fullName>
    </submittedName>
</protein>
<proteinExistence type="predicted"/>